<dbReference type="AlphaFoldDB" id="A0A2P2L5R9"/>
<name>A0A2P2L5R9_RHIMU</name>
<protein>
    <submittedName>
        <fullName evidence="2">Uncharacterized protein</fullName>
    </submittedName>
</protein>
<dbReference type="EMBL" id="GGEC01032844">
    <property type="protein sequence ID" value="MBX13328.1"/>
    <property type="molecule type" value="Transcribed_RNA"/>
</dbReference>
<proteinExistence type="predicted"/>
<keyword evidence="1" id="KW-0812">Transmembrane</keyword>
<accession>A0A2P2L5R9</accession>
<feature type="transmembrane region" description="Helical" evidence="1">
    <location>
        <begin position="12"/>
        <end position="31"/>
    </location>
</feature>
<organism evidence="2">
    <name type="scientific">Rhizophora mucronata</name>
    <name type="common">Asiatic mangrove</name>
    <dbReference type="NCBI Taxonomy" id="61149"/>
    <lineage>
        <taxon>Eukaryota</taxon>
        <taxon>Viridiplantae</taxon>
        <taxon>Streptophyta</taxon>
        <taxon>Embryophyta</taxon>
        <taxon>Tracheophyta</taxon>
        <taxon>Spermatophyta</taxon>
        <taxon>Magnoliopsida</taxon>
        <taxon>eudicotyledons</taxon>
        <taxon>Gunneridae</taxon>
        <taxon>Pentapetalae</taxon>
        <taxon>rosids</taxon>
        <taxon>fabids</taxon>
        <taxon>Malpighiales</taxon>
        <taxon>Rhizophoraceae</taxon>
        <taxon>Rhizophora</taxon>
    </lineage>
</organism>
<sequence>MCFISMVALDWFIYEGLIFGWLFLSCIIGIVT</sequence>
<reference evidence="2" key="1">
    <citation type="submission" date="2018-02" db="EMBL/GenBank/DDBJ databases">
        <title>Rhizophora mucronata_Transcriptome.</title>
        <authorList>
            <person name="Meera S.P."/>
            <person name="Sreeshan A."/>
            <person name="Augustine A."/>
        </authorList>
    </citation>
    <scope>NUCLEOTIDE SEQUENCE</scope>
    <source>
        <tissue evidence="2">Leaf</tissue>
    </source>
</reference>
<evidence type="ECO:0000313" key="2">
    <source>
        <dbReference type="EMBL" id="MBX13328.1"/>
    </source>
</evidence>
<keyword evidence="1" id="KW-1133">Transmembrane helix</keyword>
<keyword evidence="1" id="KW-0472">Membrane</keyword>
<evidence type="ECO:0000256" key="1">
    <source>
        <dbReference type="SAM" id="Phobius"/>
    </source>
</evidence>